<dbReference type="InterPro" id="IPR027417">
    <property type="entry name" value="P-loop_NTPase"/>
</dbReference>
<keyword evidence="2 4" id="KW-0067">ATP-binding</keyword>
<evidence type="ECO:0000256" key="2">
    <source>
        <dbReference type="ARBA" id="ARBA00022840"/>
    </source>
</evidence>
<sequence>MSLEIDIKKTWPGFRLDVRFKAEREIVGFLGASGSGKSMTLKCIAGIVRPDEGVIIADGVPLFDSDKKINVPPRRRETGYMFQNAALFPNMTARQNVLCAAKGMPDRSRKLNRVKELFSIMGLDGLQDRYPAELSGGQQQRVALARILMSEPNVLMLDEPFSALDSYLRWQLEQELAVILGEFGGTSLFVSHNRDEVYRLCHRVAVVSRGTLVADGDKWELFNDPRSYDACLLTGCKNISPAGPVSDRTIAAGDWDMTLECGGKPAGDVKYVGIRAHDIVLTDACDLPNCFEFEAVSTLRDTFSYILLIRKAGSNAAKTLRLEMSREKYESLKTLPRYVQLPPEKLLLLDK</sequence>
<dbReference type="RefSeq" id="WP_073075838.1">
    <property type="nucleotide sequence ID" value="NZ_FQXV01000001.1"/>
</dbReference>
<evidence type="ECO:0000256" key="1">
    <source>
        <dbReference type="ARBA" id="ARBA00022741"/>
    </source>
</evidence>
<dbReference type="InterPro" id="IPR017871">
    <property type="entry name" value="ABC_transporter-like_CS"/>
</dbReference>
<dbReference type="AlphaFoldDB" id="A0A1M5TXB3"/>
<reference evidence="4 5" key="1">
    <citation type="submission" date="2016-11" db="EMBL/GenBank/DDBJ databases">
        <authorList>
            <person name="Jaros S."/>
            <person name="Januszkiewicz K."/>
            <person name="Wedrychowicz H."/>
        </authorList>
    </citation>
    <scope>NUCLEOTIDE SEQUENCE [LARGE SCALE GENOMIC DNA]</scope>
    <source>
        <strain evidence="4 5">DSM 10068</strain>
    </source>
</reference>
<dbReference type="SMART" id="SM00382">
    <property type="entry name" value="AAA"/>
    <property type="match status" value="1"/>
</dbReference>
<dbReference type="SUPFAM" id="SSF52540">
    <property type="entry name" value="P-loop containing nucleoside triphosphate hydrolases"/>
    <property type="match status" value="1"/>
</dbReference>
<dbReference type="InterPro" id="IPR003593">
    <property type="entry name" value="AAA+_ATPase"/>
</dbReference>
<evidence type="ECO:0000259" key="3">
    <source>
        <dbReference type="PROSITE" id="PS50893"/>
    </source>
</evidence>
<name>A0A1M5TXB3_9FIRM</name>
<dbReference type="GO" id="GO:0016887">
    <property type="term" value="F:ATP hydrolysis activity"/>
    <property type="evidence" value="ECO:0007669"/>
    <property type="project" value="InterPro"/>
</dbReference>
<gene>
    <name evidence="4" type="ORF">SAMN02745823_00271</name>
</gene>
<dbReference type="PANTHER" id="PTHR43514:SF1">
    <property type="entry name" value="SULFATE_THIOSULFATE IMPORT ATP-BINDING PROTEIN CYSA"/>
    <property type="match status" value="1"/>
</dbReference>
<dbReference type="PROSITE" id="PS50893">
    <property type="entry name" value="ABC_TRANSPORTER_2"/>
    <property type="match status" value="1"/>
</dbReference>
<dbReference type="Gene3D" id="3.40.50.300">
    <property type="entry name" value="P-loop containing nucleotide triphosphate hydrolases"/>
    <property type="match status" value="1"/>
</dbReference>
<protein>
    <submittedName>
        <fullName evidence="4">Molybdate transport system ATP-binding protein</fullName>
    </submittedName>
</protein>
<dbReference type="EMBL" id="FQXV01000001">
    <property type="protein sequence ID" value="SHH55432.1"/>
    <property type="molecule type" value="Genomic_DNA"/>
</dbReference>
<feature type="domain" description="ABC transporter" evidence="3">
    <location>
        <begin position="2"/>
        <end position="234"/>
    </location>
</feature>
<dbReference type="InterPro" id="IPR050334">
    <property type="entry name" value="Molybdenum_import_ModC"/>
</dbReference>
<organism evidence="4 5">
    <name type="scientific">Sporobacter termitidis DSM 10068</name>
    <dbReference type="NCBI Taxonomy" id="1123282"/>
    <lineage>
        <taxon>Bacteria</taxon>
        <taxon>Bacillati</taxon>
        <taxon>Bacillota</taxon>
        <taxon>Clostridia</taxon>
        <taxon>Eubacteriales</taxon>
        <taxon>Oscillospiraceae</taxon>
        <taxon>Sporobacter</taxon>
    </lineage>
</organism>
<keyword evidence="5" id="KW-1185">Reference proteome</keyword>
<dbReference type="InterPro" id="IPR003439">
    <property type="entry name" value="ABC_transporter-like_ATP-bd"/>
</dbReference>
<keyword evidence="1" id="KW-0547">Nucleotide-binding</keyword>
<evidence type="ECO:0000313" key="5">
    <source>
        <dbReference type="Proteomes" id="UP000183995"/>
    </source>
</evidence>
<accession>A0A1M5TXB3</accession>
<dbReference type="PANTHER" id="PTHR43514">
    <property type="entry name" value="ABC TRANSPORTER I FAMILY MEMBER 10"/>
    <property type="match status" value="1"/>
</dbReference>
<evidence type="ECO:0000313" key="4">
    <source>
        <dbReference type="EMBL" id="SHH55432.1"/>
    </source>
</evidence>
<dbReference type="Pfam" id="PF00005">
    <property type="entry name" value="ABC_tran"/>
    <property type="match status" value="1"/>
</dbReference>
<dbReference type="PROSITE" id="PS00211">
    <property type="entry name" value="ABC_TRANSPORTER_1"/>
    <property type="match status" value="1"/>
</dbReference>
<dbReference type="GO" id="GO:0005524">
    <property type="term" value="F:ATP binding"/>
    <property type="evidence" value="ECO:0007669"/>
    <property type="project" value="UniProtKB-KW"/>
</dbReference>
<dbReference type="Proteomes" id="UP000183995">
    <property type="component" value="Unassembled WGS sequence"/>
</dbReference>
<dbReference type="STRING" id="1123282.SAMN02745823_00271"/>
<proteinExistence type="predicted"/>
<dbReference type="OrthoDB" id="9802264at2"/>